<dbReference type="PANTHER" id="PTHR15004">
    <property type="entry name" value="GLUTAMYL-TRNA(GLN) AMIDOTRANSFERASE SUBUNIT C, MITOCHONDRIAL"/>
    <property type="match status" value="1"/>
</dbReference>
<proteinExistence type="inferred from homology"/>
<protein>
    <recommendedName>
        <fullName evidence="1">Aspartyl/glutamyl-tRNA(Asn/Gln) amidotransferase subunit C</fullName>
        <shortName evidence="1">Asp/Glu-ADT subunit C</shortName>
        <ecNumber evidence="1">6.3.5.-</ecNumber>
    </recommendedName>
</protein>
<dbReference type="InterPro" id="IPR036113">
    <property type="entry name" value="Asp/Glu-ADT_sf_sub_c"/>
</dbReference>
<comment type="similarity">
    <text evidence="1">Belongs to the GatC family.</text>
</comment>
<dbReference type="HAMAP" id="MF_00122">
    <property type="entry name" value="GatC"/>
    <property type="match status" value="1"/>
</dbReference>
<comment type="subunit">
    <text evidence="1">Heterotrimer of A, B and C subunits.</text>
</comment>
<dbReference type="OrthoDB" id="9794326at2"/>
<dbReference type="Proteomes" id="UP000028073">
    <property type="component" value="Unassembled WGS sequence"/>
</dbReference>
<dbReference type="EC" id="6.3.5.-" evidence="1"/>
<gene>
    <name evidence="1" type="primary">gatC</name>
    <name evidence="2" type="ORF">GZ78_01605</name>
</gene>
<keyword evidence="1" id="KW-0067">ATP-binding</keyword>
<dbReference type="NCBIfam" id="TIGR00135">
    <property type="entry name" value="gatC"/>
    <property type="match status" value="1"/>
</dbReference>
<comment type="caution">
    <text evidence="2">The sequence shown here is derived from an EMBL/GenBank/DDBJ whole genome shotgun (WGS) entry which is preliminary data.</text>
</comment>
<name>A0A081NK33_9GAMM</name>
<keyword evidence="1" id="KW-0547">Nucleotide-binding</keyword>
<comment type="catalytic activity">
    <reaction evidence="1">
        <text>L-glutamyl-tRNA(Gln) + L-glutamine + ATP + H2O = L-glutaminyl-tRNA(Gln) + L-glutamate + ADP + phosphate + H(+)</text>
        <dbReference type="Rhea" id="RHEA:17521"/>
        <dbReference type="Rhea" id="RHEA-COMP:9681"/>
        <dbReference type="Rhea" id="RHEA-COMP:9684"/>
        <dbReference type="ChEBI" id="CHEBI:15377"/>
        <dbReference type="ChEBI" id="CHEBI:15378"/>
        <dbReference type="ChEBI" id="CHEBI:29985"/>
        <dbReference type="ChEBI" id="CHEBI:30616"/>
        <dbReference type="ChEBI" id="CHEBI:43474"/>
        <dbReference type="ChEBI" id="CHEBI:58359"/>
        <dbReference type="ChEBI" id="CHEBI:78520"/>
        <dbReference type="ChEBI" id="CHEBI:78521"/>
        <dbReference type="ChEBI" id="CHEBI:456216"/>
    </reaction>
</comment>
<dbReference type="PANTHER" id="PTHR15004:SF0">
    <property type="entry name" value="GLUTAMYL-TRNA(GLN) AMIDOTRANSFERASE SUBUNIT C, MITOCHONDRIAL"/>
    <property type="match status" value="1"/>
</dbReference>
<dbReference type="GO" id="GO:0050567">
    <property type="term" value="F:glutaminyl-tRNA synthase (glutamine-hydrolyzing) activity"/>
    <property type="evidence" value="ECO:0007669"/>
    <property type="project" value="UniProtKB-UniRule"/>
</dbReference>
<evidence type="ECO:0000313" key="2">
    <source>
        <dbReference type="EMBL" id="KEQ18806.1"/>
    </source>
</evidence>
<dbReference type="Gene3D" id="1.10.20.60">
    <property type="entry name" value="Glu-tRNAGln amidotransferase C subunit, N-terminal domain"/>
    <property type="match status" value="1"/>
</dbReference>
<keyword evidence="3" id="KW-1185">Reference proteome</keyword>
<dbReference type="Pfam" id="PF02686">
    <property type="entry name" value="GatC"/>
    <property type="match status" value="1"/>
</dbReference>
<dbReference type="GO" id="GO:0070681">
    <property type="term" value="P:glutaminyl-tRNAGln biosynthesis via transamidation"/>
    <property type="evidence" value="ECO:0007669"/>
    <property type="project" value="TreeGrafter"/>
</dbReference>
<dbReference type="GO" id="GO:0006450">
    <property type="term" value="P:regulation of translational fidelity"/>
    <property type="evidence" value="ECO:0007669"/>
    <property type="project" value="InterPro"/>
</dbReference>
<keyword evidence="2" id="KW-0808">Transferase</keyword>
<comment type="catalytic activity">
    <reaction evidence="1">
        <text>L-aspartyl-tRNA(Asn) + L-glutamine + ATP + H2O = L-asparaginyl-tRNA(Asn) + L-glutamate + ADP + phosphate + 2 H(+)</text>
        <dbReference type="Rhea" id="RHEA:14513"/>
        <dbReference type="Rhea" id="RHEA-COMP:9674"/>
        <dbReference type="Rhea" id="RHEA-COMP:9677"/>
        <dbReference type="ChEBI" id="CHEBI:15377"/>
        <dbReference type="ChEBI" id="CHEBI:15378"/>
        <dbReference type="ChEBI" id="CHEBI:29985"/>
        <dbReference type="ChEBI" id="CHEBI:30616"/>
        <dbReference type="ChEBI" id="CHEBI:43474"/>
        <dbReference type="ChEBI" id="CHEBI:58359"/>
        <dbReference type="ChEBI" id="CHEBI:78515"/>
        <dbReference type="ChEBI" id="CHEBI:78516"/>
        <dbReference type="ChEBI" id="CHEBI:456216"/>
    </reaction>
</comment>
<dbReference type="STRING" id="1137799.GZ78_01605"/>
<keyword evidence="1" id="KW-0436">Ligase</keyword>
<evidence type="ECO:0000313" key="3">
    <source>
        <dbReference type="Proteomes" id="UP000028073"/>
    </source>
</evidence>
<dbReference type="GO" id="GO:0006412">
    <property type="term" value="P:translation"/>
    <property type="evidence" value="ECO:0007669"/>
    <property type="project" value="UniProtKB-UniRule"/>
</dbReference>
<dbReference type="GO" id="GO:0005524">
    <property type="term" value="F:ATP binding"/>
    <property type="evidence" value="ECO:0007669"/>
    <property type="project" value="UniProtKB-KW"/>
</dbReference>
<dbReference type="EMBL" id="JOKH01000001">
    <property type="protein sequence ID" value="KEQ18806.1"/>
    <property type="molecule type" value="Genomic_DNA"/>
</dbReference>
<reference evidence="2 3" key="1">
    <citation type="submission" date="2014-06" db="EMBL/GenBank/DDBJ databases">
        <title>Whole Genome Sequences of Three Symbiotic Endozoicomonas Bacteria.</title>
        <authorList>
            <person name="Neave M.J."/>
            <person name="Apprill A."/>
            <person name="Voolstra C.R."/>
        </authorList>
    </citation>
    <scope>NUCLEOTIDE SEQUENCE [LARGE SCALE GENOMIC DNA]</scope>
    <source>
        <strain evidence="2 3">DSM 25634</strain>
    </source>
</reference>
<dbReference type="InterPro" id="IPR003837">
    <property type="entry name" value="GatC"/>
</dbReference>
<dbReference type="GO" id="GO:0050566">
    <property type="term" value="F:asparaginyl-tRNA synthase (glutamine-hydrolyzing) activity"/>
    <property type="evidence" value="ECO:0007669"/>
    <property type="project" value="RHEA"/>
</dbReference>
<organism evidence="2 3">
    <name type="scientific">Endozoicomonas numazuensis</name>
    <dbReference type="NCBI Taxonomy" id="1137799"/>
    <lineage>
        <taxon>Bacteria</taxon>
        <taxon>Pseudomonadati</taxon>
        <taxon>Pseudomonadota</taxon>
        <taxon>Gammaproteobacteria</taxon>
        <taxon>Oceanospirillales</taxon>
        <taxon>Endozoicomonadaceae</taxon>
        <taxon>Endozoicomonas</taxon>
    </lineage>
</organism>
<evidence type="ECO:0000256" key="1">
    <source>
        <dbReference type="HAMAP-Rule" id="MF_00122"/>
    </source>
</evidence>
<keyword evidence="1" id="KW-0648">Protein biosynthesis</keyword>
<accession>A0A081NK33</accession>
<dbReference type="SUPFAM" id="SSF141000">
    <property type="entry name" value="Glu-tRNAGln amidotransferase C subunit"/>
    <property type="match status" value="1"/>
</dbReference>
<dbReference type="GO" id="GO:0016740">
    <property type="term" value="F:transferase activity"/>
    <property type="evidence" value="ECO:0007669"/>
    <property type="project" value="UniProtKB-KW"/>
</dbReference>
<dbReference type="AlphaFoldDB" id="A0A081NK33"/>
<sequence>MAIDASEIQKVAHLARLSIDDSQVEATANTISSILELVDQMQSVNTDNVEPMAHPLDATQRLREDVVSEVNNREQLQSCAPAVEDGLFLVPKVIE</sequence>
<dbReference type="RefSeq" id="WP_034832188.1">
    <property type="nucleotide sequence ID" value="NZ_JOKH01000001.1"/>
</dbReference>
<comment type="function">
    <text evidence="1">Allows the formation of correctly charged Asn-tRNA(Asn) or Gln-tRNA(Gln) through the transamidation of misacylated Asp-tRNA(Asn) or Glu-tRNA(Gln) in organisms which lack either or both of asparaginyl-tRNA or glutaminyl-tRNA synthetases. The reaction takes place in the presence of glutamine and ATP through an activated phospho-Asp-tRNA(Asn) or phospho-Glu-tRNA(Gln).</text>
</comment>
<dbReference type="eggNOG" id="COG0721">
    <property type="taxonomic scope" value="Bacteria"/>
</dbReference>